<accession>A0ABW1UQ48</accession>
<keyword evidence="1" id="KW-0472">Membrane</keyword>
<feature type="transmembrane region" description="Helical" evidence="1">
    <location>
        <begin position="12"/>
        <end position="35"/>
    </location>
</feature>
<evidence type="ECO:0000313" key="2">
    <source>
        <dbReference type="EMBL" id="MFC6314977.1"/>
    </source>
</evidence>
<dbReference type="InterPro" id="IPR020215">
    <property type="entry name" value="EbsA-like"/>
</dbReference>
<name>A0ABW1UQ48_9LACO</name>
<dbReference type="Pfam" id="PF17255">
    <property type="entry name" value="EbsA"/>
    <property type="match status" value="1"/>
</dbReference>
<reference evidence="3" key="1">
    <citation type="journal article" date="2019" name="Int. J. Syst. Evol. Microbiol.">
        <title>The Global Catalogue of Microorganisms (GCM) 10K type strain sequencing project: providing services to taxonomists for standard genome sequencing and annotation.</title>
        <authorList>
            <consortium name="The Broad Institute Genomics Platform"/>
            <consortium name="The Broad Institute Genome Sequencing Center for Infectious Disease"/>
            <person name="Wu L."/>
            <person name="Ma J."/>
        </authorList>
    </citation>
    <scope>NUCLEOTIDE SEQUENCE [LARGE SCALE GENOMIC DNA]</scope>
    <source>
        <strain evidence="3">CCM 8897</strain>
    </source>
</reference>
<proteinExistence type="predicted"/>
<keyword evidence="3" id="KW-1185">Reference proteome</keyword>
<keyword evidence="1" id="KW-1133">Transmembrane helix</keyword>
<evidence type="ECO:0000313" key="3">
    <source>
        <dbReference type="Proteomes" id="UP001596310"/>
    </source>
</evidence>
<dbReference type="Proteomes" id="UP001596310">
    <property type="component" value="Unassembled WGS sequence"/>
</dbReference>
<organism evidence="2 3">
    <name type="scientific">Lapidilactobacillus achengensis</name>
    <dbReference type="NCBI Taxonomy" id="2486000"/>
    <lineage>
        <taxon>Bacteria</taxon>
        <taxon>Bacillati</taxon>
        <taxon>Bacillota</taxon>
        <taxon>Bacilli</taxon>
        <taxon>Lactobacillales</taxon>
        <taxon>Lactobacillaceae</taxon>
        <taxon>Lapidilactobacillus</taxon>
    </lineage>
</organism>
<feature type="transmembrane region" description="Helical" evidence="1">
    <location>
        <begin position="41"/>
        <end position="61"/>
    </location>
</feature>
<keyword evidence="1" id="KW-0812">Transmembrane</keyword>
<dbReference type="RefSeq" id="WP_125595836.1">
    <property type="nucleotide sequence ID" value="NZ_JBHSSM010000015.1"/>
</dbReference>
<sequence length="136" mass="15694">MKITKKIYCQTLTLNRLNLWLWTTAILLLGVIFQLEMTGAVSWIAVGLGLIFLGLATYLGLSSYVQLDQTTGQLQLHFPFRRQAFTLPLAEVQRYDFSKRTITVATTKAKEYRLWLSAKHVREFQKMIIQKGQIEP</sequence>
<protein>
    <submittedName>
        <fullName evidence="2">EbsA family protein</fullName>
    </submittedName>
</protein>
<evidence type="ECO:0000256" key="1">
    <source>
        <dbReference type="SAM" id="Phobius"/>
    </source>
</evidence>
<gene>
    <name evidence="2" type="ORF">ACFQHW_05255</name>
</gene>
<dbReference type="EMBL" id="JBHSSM010000015">
    <property type="protein sequence ID" value="MFC6314977.1"/>
    <property type="molecule type" value="Genomic_DNA"/>
</dbReference>
<comment type="caution">
    <text evidence="2">The sequence shown here is derived from an EMBL/GenBank/DDBJ whole genome shotgun (WGS) entry which is preliminary data.</text>
</comment>